<dbReference type="EMBL" id="CP114588">
    <property type="protein sequence ID" value="WBA09196.1"/>
    <property type="molecule type" value="Genomic_DNA"/>
</dbReference>
<dbReference type="AlphaFoldDB" id="A0AA47KLM8"/>
<dbReference type="Pfam" id="PF00497">
    <property type="entry name" value="SBP_bac_3"/>
    <property type="match status" value="1"/>
</dbReference>
<keyword evidence="2" id="KW-0732">Signal</keyword>
<dbReference type="PANTHER" id="PTHR35936">
    <property type="entry name" value="MEMBRANE-BOUND LYTIC MUREIN TRANSGLYCOSYLASE F"/>
    <property type="match status" value="1"/>
</dbReference>
<sequence length="259" mass="29664">MWRIMLVTLLLYLPSIATAQVQLKLLAGDYPPFLSDRLAHQGVVAYIVKEAGRRQGLEIEIEFTLWQQAKMKAQEGAVHGTVGWGYTPKRENDFVYSAPIYTETVVFFHLKNRHFDWQSLASLNGLRVGISESYIEDAMLATFNQQGGDVVIRRYPNEVEKLRSLLTGEADVIIGNQYVVMNTLRTVMPDDTRQHITFHPTPLRVTPLHVLLSRQHPESTRWVERLNRGIHQLKSSGDYQRAWSAFRMGEFGLRALPSE</sequence>
<accession>A0AA47KLM8</accession>
<feature type="domain" description="Solute-binding protein family 3/N-terminal" evidence="3">
    <location>
        <begin position="28"/>
        <end position="241"/>
    </location>
</feature>
<dbReference type="InterPro" id="IPR001638">
    <property type="entry name" value="Solute-binding_3/MltF_N"/>
</dbReference>
<gene>
    <name evidence="4" type="ORF">N8M53_02965</name>
</gene>
<proteinExistence type="inferred from homology"/>
<evidence type="ECO:0000256" key="1">
    <source>
        <dbReference type="ARBA" id="ARBA00010333"/>
    </source>
</evidence>
<evidence type="ECO:0000313" key="4">
    <source>
        <dbReference type="EMBL" id="WBA09196.1"/>
    </source>
</evidence>
<dbReference type="PANTHER" id="PTHR35936:SF25">
    <property type="entry name" value="ABC TRANSPORTER SUBSTRATE-BINDING PROTEIN"/>
    <property type="match status" value="1"/>
</dbReference>
<protein>
    <submittedName>
        <fullName evidence="4">Transporter substrate-binding domain-containing protein</fullName>
    </submittedName>
</protein>
<dbReference type="RefSeq" id="WP_269579433.1">
    <property type="nucleotide sequence ID" value="NZ_CP114588.1"/>
</dbReference>
<dbReference type="Proteomes" id="UP001164748">
    <property type="component" value="Chromosome"/>
</dbReference>
<name>A0AA47KLM8_9GAMM</name>
<comment type="similarity">
    <text evidence="1">Belongs to the bacterial solute-binding protein 3 family.</text>
</comment>
<evidence type="ECO:0000259" key="3">
    <source>
        <dbReference type="Pfam" id="PF00497"/>
    </source>
</evidence>
<evidence type="ECO:0000256" key="2">
    <source>
        <dbReference type="ARBA" id="ARBA00022729"/>
    </source>
</evidence>
<organism evidence="4 5">
    <name type="scientific">Salinivibrio kushneri</name>
    <dbReference type="NCBI Taxonomy" id="1908198"/>
    <lineage>
        <taxon>Bacteria</taxon>
        <taxon>Pseudomonadati</taxon>
        <taxon>Pseudomonadota</taxon>
        <taxon>Gammaproteobacteria</taxon>
        <taxon>Vibrionales</taxon>
        <taxon>Vibrionaceae</taxon>
        <taxon>Salinivibrio</taxon>
    </lineage>
</organism>
<reference evidence="4" key="1">
    <citation type="submission" date="2022-09" db="EMBL/GenBank/DDBJ databases">
        <authorList>
            <person name="Li Z.-J."/>
        </authorList>
    </citation>
    <scope>NUCLEOTIDE SEQUENCE</scope>
    <source>
        <strain evidence="4">TGB11</strain>
    </source>
</reference>
<dbReference type="SUPFAM" id="SSF53850">
    <property type="entry name" value="Periplasmic binding protein-like II"/>
    <property type="match status" value="1"/>
</dbReference>
<evidence type="ECO:0000313" key="5">
    <source>
        <dbReference type="Proteomes" id="UP001164748"/>
    </source>
</evidence>
<dbReference type="Gene3D" id="3.40.190.10">
    <property type="entry name" value="Periplasmic binding protein-like II"/>
    <property type="match status" value="2"/>
</dbReference>